<keyword evidence="3" id="KW-1185">Reference proteome</keyword>
<accession>A0A1T5EDD2</accession>
<evidence type="ECO:0000313" key="3">
    <source>
        <dbReference type="Proteomes" id="UP000191055"/>
    </source>
</evidence>
<dbReference type="InterPro" id="IPR036513">
    <property type="entry name" value="STAS_dom_sf"/>
</dbReference>
<dbReference type="OrthoDB" id="1121891at2"/>
<dbReference type="PROSITE" id="PS50801">
    <property type="entry name" value="STAS"/>
    <property type="match status" value="1"/>
</dbReference>
<dbReference type="EMBL" id="FUYV01000005">
    <property type="protein sequence ID" value="SKB81869.1"/>
    <property type="molecule type" value="Genomic_DNA"/>
</dbReference>
<name>A0A1T5EDD2_9BACT</name>
<dbReference type="KEGG" id="asx:CDL62_07695"/>
<dbReference type="RefSeq" id="WP_079557064.1">
    <property type="nucleotide sequence ID" value="NZ_CP021904.1"/>
</dbReference>
<dbReference type="SUPFAM" id="SSF52091">
    <property type="entry name" value="SpoIIaa-like"/>
    <property type="match status" value="1"/>
</dbReference>
<organism evidence="2 3">
    <name type="scientific">Alkalitalea saponilacus</name>
    <dbReference type="NCBI Taxonomy" id="889453"/>
    <lineage>
        <taxon>Bacteria</taxon>
        <taxon>Pseudomonadati</taxon>
        <taxon>Bacteroidota</taxon>
        <taxon>Bacteroidia</taxon>
        <taxon>Marinilabiliales</taxon>
        <taxon>Marinilabiliaceae</taxon>
        <taxon>Alkalitalea</taxon>
    </lineage>
</organism>
<dbReference type="Pfam" id="PF01740">
    <property type="entry name" value="STAS"/>
    <property type="match status" value="1"/>
</dbReference>
<dbReference type="AlphaFoldDB" id="A0A1T5EDD2"/>
<evidence type="ECO:0000259" key="1">
    <source>
        <dbReference type="PROSITE" id="PS50801"/>
    </source>
</evidence>
<dbReference type="Proteomes" id="UP000191055">
    <property type="component" value="Unassembled WGS sequence"/>
</dbReference>
<sequence length="102" mass="11351">MTENFNVDFKENNGQLDIALSGQLTINSIKKITEDIKSHIKNPKSVSVSVKDVDNIDLTFIQLLQSIKNSGKKNGYEVSFSMKLPEDLSALLKNAGFSNYIN</sequence>
<proteinExistence type="predicted"/>
<protein>
    <submittedName>
        <fullName evidence="2">STAS domain-containing protein</fullName>
    </submittedName>
</protein>
<dbReference type="InterPro" id="IPR002645">
    <property type="entry name" value="STAS_dom"/>
</dbReference>
<gene>
    <name evidence="2" type="ORF">SAMN03080601_01294</name>
</gene>
<feature type="domain" description="STAS" evidence="1">
    <location>
        <begin position="5"/>
        <end position="102"/>
    </location>
</feature>
<dbReference type="Gene3D" id="3.30.750.24">
    <property type="entry name" value="STAS domain"/>
    <property type="match status" value="1"/>
</dbReference>
<evidence type="ECO:0000313" key="2">
    <source>
        <dbReference type="EMBL" id="SKB81869.1"/>
    </source>
</evidence>
<reference evidence="2 3" key="1">
    <citation type="submission" date="2017-02" db="EMBL/GenBank/DDBJ databases">
        <authorList>
            <person name="Peterson S.W."/>
        </authorList>
    </citation>
    <scope>NUCLEOTIDE SEQUENCE [LARGE SCALE GENOMIC DNA]</scope>
    <source>
        <strain evidence="2 3">DSM 24412</strain>
    </source>
</reference>
<dbReference type="STRING" id="889453.SAMN03080601_01294"/>